<sequence>MAARSFTVFLDNPLPEIAKSRAIDITGTSLSPSPSNNTLLVSAAKENLDPVTGQRPGPTTTATNKKRKNSSVLATKVHNPPTSKKQKESSSKSKPDAKKRKSSSTSKSTSGDKDTGRTGSASGKKSSSSSRSSKSSSRKVSPMPKLDEEADVLEKERERIRQAEVDSRCYELTVLPLADVTQAYDTGSSMEYLPVGEKLALSRSVKEKSAEPELRDYYASSLSSSTSLPSLTDSSSSSSSKRASSTPRSTSQESLIEPKTFSTPERKQIYAAFTFTSPSPTSERLVLTRSTSVDSIQFYKDT</sequence>
<dbReference type="HOGENOM" id="CLU_1023685_0_0_1"/>
<feature type="compositionally biased region" description="Basic and acidic residues" evidence="1">
    <location>
        <begin position="204"/>
        <end position="216"/>
    </location>
</feature>
<organism evidence="2 3">
    <name type="scientific">Piloderma croceum (strain F 1598)</name>
    <dbReference type="NCBI Taxonomy" id="765440"/>
    <lineage>
        <taxon>Eukaryota</taxon>
        <taxon>Fungi</taxon>
        <taxon>Dikarya</taxon>
        <taxon>Basidiomycota</taxon>
        <taxon>Agaricomycotina</taxon>
        <taxon>Agaricomycetes</taxon>
        <taxon>Agaricomycetidae</taxon>
        <taxon>Atheliales</taxon>
        <taxon>Atheliaceae</taxon>
        <taxon>Piloderma</taxon>
    </lineage>
</organism>
<feature type="compositionally biased region" description="Low complexity" evidence="1">
    <location>
        <begin position="219"/>
        <end position="251"/>
    </location>
</feature>
<feature type="compositionally biased region" description="Low complexity" evidence="1">
    <location>
        <begin position="28"/>
        <end position="40"/>
    </location>
</feature>
<dbReference type="STRING" id="765440.A0A0C3CNS9"/>
<evidence type="ECO:0000313" key="3">
    <source>
        <dbReference type="Proteomes" id="UP000054166"/>
    </source>
</evidence>
<dbReference type="InParanoid" id="A0A0C3CNS9"/>
<dbReference type="EMBL" id="KN832971">
    <property type="protein sequence ID" value="KIM91392.1"/>
    <property type="molecule type" value="Genomic_DNA"/>
</dbReference>
<evidence type="ECO:0000313" key="2">
    <source>
        <dbReference type="EMBL" id="KIM91392.1"/>
    </source>
</evidence>
<feature type="region of interest" description="Disordered" evidence="1">
    <location>
        <begin position="202"/>
        <end position="263"/>
    </location>
</feature>
<accession>A0A0C3CNS9</accession>
<protein>
    <submittedName>
        <fullName evidence="2">Uncharacterized protein</fullName>
    </submittedName>
</protein>
<evidence type="ECO:0000256" key="1">
    <source>
        <dbReference type="SAM" id="MobiDB-lite"/>
    </source>
</evidence>
<gene>
    <name evidence="2" type="ORF">PILCRDRAFT_590</name>
</gene>
<dbReference type="Proteomes" id="UP000054166">
    <property type="component" value="Unassembled WGS sequence"/>
</dbReference>
<proteinExistence type="predicted"/>
<feature type="compositionally biased region" description="Low complexity" evidence="1">
    <location>
        <begin position="119"/>
        <end position="141"/>
    </location>
</feature>
<name>A0A0C3CNS9_PILCF</name>
<keyword evidence="3" id="KW-1185">Reference proteome</keyword>
<dbReference type="AlphaFoldDB" id="A0A0C3CNS9"/>
<reference evidence="2 3" key="1">
    <citation type="submission" date="2014-04" db="EMBL/GenBank/DDBJ databases">
        <authorList>
            <consortium name="DOE Joint Genome Institute"/>
            <person name="Kuo A."/>
            <person name="Tarkka M."/>
            <person name="Buscot F."/>
            <person name="Kohler A."/>
            <person name="Nagy L.G."/>
            <person name="Floudas D."/>
            <person name="Copeland A."/>
            <person name="Barry K.W."/>
            <person name="Cichocki N."/>
            <person name="Veneault-Fourrey C."/>
            <person name="LaButti K."/>
            <person name="Lindquist E.A."/>
            <person name="Lipzen A."/>
            <person name="Lundell T."/>
            <person name="Morin E."/>
            <person name="Murat C."/>
            <person name="Sun H."/>
            <person name="Tunlid A."/>
            <person name="Henrissat B."/>
            <person name="Grigoriev I.V."/>
            <person name="Hibbett D.S."/>
            <person name="Martin F."/>
            <person name="Nordberg H.P."/>
            <person name="Cantor M.N."/>
            <person name="Hua S.X."/>
        </authorList>
    </citation>
    <scope>NUCLEOTIDE SEQUENCE [LARGE SCALE GENOMIC DNA]</scope>
    <source>
        <strain evidence="2 3">F 1598</strain>
    </source>
</reference>
<feature type="compositionally biased region" description="Basic and acidic residues" evidence="1">
    <location>
        <begin position="85"/>
        <end position="96"/>
    </location>
</feature>
<dbReference type="OrthoDB" id="3265369at2759"/>
<feature type="region of interest" description="Disordered" evidence="1">
    <location>
        <begin position="25"/>
        <end position="155"/>
    </location>
</feature>
<reference evidence="3" key="2">
    <citation type="submission" date="2015-01" db="EMBL/GenBank/DDBJ databases">
        <title>Evolutionary Origins and Diversification of the Mycorrhizal Mutualists.</title>
        <authorList>
            <consortium name="DOE Joint Genome Institute"/>
            <consortium name="Mycorrhizal Genomics Consortium"/>
            <person name="Kohler A."/>
            <person name="Kuo A."/>
            <person name="Nagy L.G."/>
            <person name="Floudas D."/>
            <person name="Copeland A."/>
            <person name="Barry K.W."/>
            <person name="Cichocki N."/>
            <person name="Veneault-Fourrey C."/>
            <person name="LaButti K."/>
            <person name="Lindquist E.A."/>
            <person name="Lipzen A."/>
            <person name="Lundell T."/>
            <person name="Morin E."/>
            <person name="Murat C."/>
            <person name="Riley R."/>
            <person name="Ohm R."/>
            <person name="Sun H."/>
            <person name="Tunlid A."/>
            <person name="Henrissat B."/>
            <person name="Grigoriev I.V."/>
            <person name="Hibbett D.S."/>
            <person name="Martin F."/>
        </authorList>
    </citation>
    <scope>NUCLEOTIDE SEQUENCE [LARGE SCALE GENOMIC DNA]</scope>
    <source>
        <strain evidence="3">F 1598</strain>
    </source>
</reference>